<comment type="caution">
    <text evidence="1">The sequence shown here is derived from an EMBL/GenBank/DDBJ whole genome shotgun (WGS) entry which is preliminary data.</text>
</comment>
<proteinExistence type="predicted"/>
<evidence type="ECO:0000313" key="1">
    <source>
        <dbReference type="EMBL" id="KKM90541.1"/>
    </source>
</evidence>
<reference evidence="1" key="1">
    <citation type="journal article" date="2015" name="Nature">
        <title>Complex archaea that bridge the gap between prokaryotes and eukaryotes.</title>
        <authorList>
            <person name="Spang A."/>
            <person name="Saw J.H."/>
            <person name="Jorgensen S.L."/>
            <person name="Zaremba-Niedzwiedzka K."/>
            <person name="Martijn J."/>
            <person name="Lind A.E."/>
            <person name="van Eijk R."/>
            <person name="Schleper C."/>
            <person name="Guy L."/>
            <person name="Ettema T.J."/>
        </authorList>
    </citation>
    <scope>NUCLEOTIDE SEQUENCE</scope>
</reference>
<accession>A0A0F9LTV7</accession>
<protein>
    <submittedName>
        <fullName evidence="1">Uncharacterized protein</fullName>
    </submittedName>
</protein>
<dbReference type="EMBL" id="LAZR01006658">
    <property type="protein sequence ID" value="KKM90541.1"/>
    <property type="molecule type" value="Genomic_DNA"/>
</dbReference>
<gene>
    <name evidence="1" type="ORF">LCGC14_1237540</name>
</gene>
<dbReference type="AlphaFoldDB" id="A0A0F9LTV7"/>
<organism evidence="1">
    <name type="scientific">marine sediment metagenome</name>
    <dbReference type="NCBI Taxonomy" id="412755"/>
    <lineage>
        <taxon>unclassified sequences</taxon>
        <taxon>metagenomes</taxon>
        <taxon>ecological metagenomes</taxon>
    </lineage>
</organism>
<name>A0A0F9LTV7_9ZZZZ</name>
<sequence>MNIIIKEIFKRSYDPVTEAVYNYTILAQVECGKQIEIFDYQGYNLRRYIGKKIKCLLFTWIKEDPPGFLLKGVYIGKYEKNEDWTQPEGESNLSNYYAIQTSDGIFLINKRSVEKYNLKNGKKVIFYTDRIDLFSWLPI</sequence>